<dbReference type="PANTHER" id="PTHR24346:SF82">
    <property type="entry name" value="KP78A-RELATED"/>
    <property type="match status" value="1"/>
</dbReference>
<dbReference type="SUPFAM" id="SSF56112">
    <property type="entry name" value="Protein kinase-like (PK-like)"/>
    <property type="match status" value="1"/>
</dbReference>
<dbReference type="InterPro" id="IPR008271">
    <property type="entry name" value="Ser/Thr_kinase_AS"/>
</dbReference>
<organism evidence="12 13">
    <name type="scientific">Urocitellus parryii</name>
    <name type="common">Arctic ground squirrel</name>
    <name type="synonym">Spermophilus parryii</name>
    <dbReference type="NCBI Taxonomy" id="9999"/>
    <lineage>
        <taxon>Eukaryota</taxon>
        <taxon>Metazoa</taxon>
        <taxon>Chordata</taxon>
        <taxon>Craniata</taxon>
        <taxon>Vertebrata</taxon>
        <taxon>Euteleostomi</taxon>
        <taxon>Mammalia</taxon>
        <taxon>Eutheria</taxon>
        <taxon>Euarchontoglires</taxon>
        <taxon>Glires</taxon>
        <taxon>Rodentia</taxon>
        <taxon>Sciuromorpha</taxon>
        <taxon>Sciuridae</taxon>
        <taxon>Xerinae</taxon>
        <taxon>Marmotini</taxon>
        <taxon>Urocitellus</taxon>
    </lineage>
</organism>
<comment type="catalytic activity">
    <reaction evidence="8">
        <text>L-seryl-[protein] + ATP = O-phospho-L-seryl-[protein] + ADP + H(+)</text>
        <dbReference type="Rhea" id="RHEA:17989"/>
        <dbReference type="Rhea" id="RHEA-COMP:9863"/>
        <dbReference type="Rhea" id="RHEA-COMP:11604"/>
        <dbReference type="ChEBI" id="CHEBI:15378"/>
        <dbReference type="ChEBI" id="CHEBI:29999"/>
        <dbReference type="ChEBI" id="CHEBI:30616"/>
        <dbReference type="ChEBI" id="CHEBI:83421"/>
        <dbReference type="ChEBI" id="CHEBI:456216"/>
        <dbReference type="EC" id="2.7.11.1"/>
    </reaction>
</comment>
<evidence type="ECO:0000259" key="11">
    <source>
        <dbReference type="PROSITE" id="PS50011"/>
    </source>
</evidence>
<dbReference type="FunFam" id="1.10.510.10:FF:000571">
    <property type="entry name" value="Maternal embryonic leucine zipper kinase"/>
    <property type="match status" value="1"/>
</dbReference>
<evidence type="ECO:0000256" key="9">
    <source>
        <dbReference type="PROSITE-ProRule" id="PRU10141"/>
    </source>
</evidence>
<keyword evidence="6 9" id="KW-0067">ATP-binding</keyword>
<evidence type="ECO:0000256" key="8">
    <source>
        <dbReference type="ARBA" id="ARBA00048679"/>
    </source>
</evidence>
<sequence length="169" mass="19195">VVVVFSPTHLQLSPCEQPRIGDYRLVKTLGKGTFAKVMLARHIVTDKEVAIKIIDKRHLKPQVLEKMYREVRILKMLDHPHILKLYEALDCEKALCLVLEYASGGGVLDCLAKKGRLQEEEARSIFRQIVSAVQYCHQKQVAHRDLKAENLLLDAQMNIKLADFGLIPA</sequence>
<keyword evidence="3" id="KW-0808">Transferase</keyword>
<reference evidence="12" key="2">
    <citation type="submission" date="2025-09" db="UniProtKB">
        <authorList>
            <consortium name="Ensembl"/>
        </authorList>
    </citation>
    <scope>IDENTIFICATION</scope>
</reference>
<evidence type="ECO:0000256" key="1">
    <source>
        <dbReference type="ARBA" id="ARBA00012513"/>
    </source>
</evidence>
<dbReference type="AlphaFoldDB" id="A0A8D2GT27"/>
<dbReference type="EC" id="2.7.11.1" evidence="1"/>
<keyword evidence="4 9" id="KW-0547">Nucleotide-binding</keyword>
<dbReference type="PROSITE" id="PS50011">
    <property type="entry name" value="PROTEIN_KINASE_DOM"/>
    <property type="match status" value="1"/>
</dbReference>
<dbReference type="FunFam" id="3.30.200.20:FF:000003">
    <property type="entry name" value="Non-specific serine/threonine protein kinase"/>
    <property type="match status" value="1"/>
</dbReference>
<dbReference type="GO" id="GO:0000226">
    <property type="term" value="P:microtubule cytoskeleton organization"/>
    <property type="evidence" value="ECO:0007669"/>
    <property type="project" value="TreeGrafter"/>
</dbReference>
<evidence type="ECO:0000256" key="3">
    <source>
        <dbReference type="ARBA" id="ARBA00022679"/>
    </source>
</evidence>
<dbReference type="InterPro" id="IPR017441">
    <property type="entry name" value="Protein_kinase_ATP_BS"/>
</dbReference>
<dbReference type="GO" id="GO:0005524">
    <property type="term" value="F:ATP binding"/>
    <property type="evidence" value="ECO:0007669"/>
    <property type="project" value="UniProtKB-UniRule"/>
</dbReference>
<keyword evidence="2 10" id="KW-0723">Serine/threonine-protein kinase</keyword>
<dbReference type="SMART" id="SM00220">
    <property type="entry name" value="S_TKc"/>
    <property type="match status" value="1"/>
</dbReference>
<dbReference type="PROSITE" id="PS00107">
    <property type="entry name" value="PROTEIN_KINASE_ATP"/>
    <property type="match status" value="1"/>
</dbReference>
<reference evidence="12" key="1">
    <citation type="submission" date="2025-08" db="UniProtKB">
        <authorList>
            <consortium name="Ensembl"/>
        </authorList>
    </citation>
    <scope>IDENTIFICATION</scope>
</reference>
<dbReference type="Proteomes" id="UP000694417">
    <property type="component" value="Unplaced"/>
</dbReference>
<keyword evidence="13" id="KW-1185">Reference proteome</keyword>
<evidence type="ECO:0000313" key="13">
    <source>
        <dbReference type="Proteomes" id="UP000694417"/>
    </source>
</evidence>
<evidence type="ECO:0000256" key="6">
    <source>
        <dbReference type="ARBA" id="ARBA00022840"/>
    </source>
</evidence>
<evidence type="ECO:0000256" key="7">
    <source>
        <dbReference type="ARBA" id="ARBA00047899"/>
    </source>
</evidence>
<comment type="similarity">
    <text evidence="10">Belongs to the protein kinase superfamily.</text>
</comment>
<feature type="binding site" evidence="9">
    <location>
        <position position="52"/>
    </location>
    <ligand>
        <name>ATP</name>
        <dbReference type="ChEBI" id="CHEBI:30616"/>
    </ligand>
</feature>
<accession>A0A8D2GT27</accession>
<evidence type="ECO:0000313" key="12">
    <source>
        <dbReference type="Ensembl" id="ENSUPAP00010001736.1"/>
    </source>
</evidence>
<feature type="domain" description="Protein kinase" evidence="11">
    <location>
        <begin position="23"/>
        <end position="169"/>
    </location>
</feature>
<dbReference type="Gene3D" id="1.10.510.10">
    <property type="entry name" value="Transferase(Phosphotransferase) domain 1"/>
    <property type="match status" value="1"/>
</dbReference>
<dbReference type="InterPro" id="IPR011009">
    <property type="entry name" value="Kinase-like_dom_sf"/>
</dbReference>
<evidence type="ECO:0000256" key="2">
    <source>
        <dbReference type="ARBA" id="ARBA00022527"/>
    </source>
</evidence>
<dbReference type="PANTHER" id="PTHR24346">
    <property type="entry name" value="MAP/MICROTUBULE AFFINITY-REGULATING KINASE"/>
    <property type="match status" value="1"/>
</dbReference>
<dbReference type="PROSITE" id="PS00108">
    <property type="entry name" value="PROTEIN_KINASE_ST"/>
    <property type="match status" value="1"/>
</dbReference>
<dbReference type="GO" id="GO:0035556">
    <property type="term" value="P:intracellular signal transduction"/>
    <property type="evidence" value="ECO:0007669"/>
    <property type="project" value="TreeGrafter"/>
</dbReference>
<dbReference type="Pfam" id="PF00069">
    <property type="entry name" value="Pkinase"/>
    <property type="match status" value="1"/>
</dbReference>
<proteinExistence type="inferred from homology"/>
<dbReference type="Ensembl" id="ENSUPAT00010002027.1">
    <property type="protein sequence ID" value="ENSUPAP00010001736.1"/>
    <property type="gene ID" value="ENSUPAG00010001477.1"/>
</dbReference>
<dbReference type="GeneTree" id="ENSGT00940000166198"/>
<dbReference type="InterPro" id="IPR000719">
    <property type="entry name" value="Prot_kinase_dom"/>
</dbReference>
<dbReference type="GO" id="GO:0005737">
    <property type="term" value="C:cytoplasm"/>
    <property type="evidence" value="ECO:0007669"/>
    <property type="project" value="TreeGrafter"/>
</dbReference>
<evidence type="ECO:0000256" key="10">
    <source>
        <dbReference type="RuleBase" id="RU000304"/>
    </source>
</evidence>
<dbReference type="GO" id="GO:0050321">
    <property type="term" value="F:tau-protein kinase activity"/>
    <property type="evidence" value="ECO:0007669"/>
    <property type="project" value="TreeGrafter"/>
</dbReference>
<protein>
    <recommendedName>
        <fullName evidence="1">non-specific serine/threonine protein kinase</fullName>
        <ecNumber evidence="1">2.7.11.1</ecNumber>
    </recommendedName>
</protein>
<keyword evidence="5" id="KW-0418">Kinase</keyword>
<evidence type="ECO:0000256" key="4">
    <source>
        <dbReference type="ARBA" id="ARBA00022741"/>
    </source>
</evidence>
<comment type="catalytic activity">
    <reaction evidence="7">
        <text>L-threonyl-[protein] + ATP = O-phospho-L-threonyl-[protein] + ADP + H(+)</text>
        <dbReference type="Rhea" id="RHEA:46608"/>
        <dbReference type="Rhea" id="RHEA-COMP:11060"/>
        <dbReference type="Rhea" id="RHEA-COMP:11605"/>
        <dbReference type="ChEBI" id="CHEBI:15378"/>
        <dbReference type="ChEBI" id="CHEBI:30013"/>
        <dbReference type="ChEBI" id="CHEBI:30616"/>
        <dbReference type="ChEBI" id="CHEBI:61977"/>
        <dbReference type="ChEBI" id="CHEBI:456216"/>
        <dbReference type="EC" id="2.7.11.1"/>
    </reaction>
</comment>
<name>A0A8D2GT27_UROPR</name>
<evidence type="ECO:0000256" key="5">
    <source>
        <dbReference type="ARBA" id="ARBA00022777"/>
    </source>
</evidence>